<keyword evidence="3" id="KW-1185">Reference proteome</keyword>
<name>A0A4Y8CQH3_9HELO</name>
<accession>A0A4Y8CQH3</accession>
<protein>
    <submittedName>
        <fullName evidence="2">Uncharacterized protein</fullName>
    </submittedName>
</protein>
<evidence type="ECO:0000313" key="2">
    <source>
        <dbReference type="EMBL" id="TEY39450.1"/>
    </source>
</evidence>
<evidence type="ECO:0000313" key="3">
    <source>
        <dbReference type="Proteomes" id="UP000297299"/>
    </source>
</evidence>
<gene>
    <name evidence="2" type="ORF">BOTCAL_0455g00040</name>
</gene>
<sequence length="63" mass="6924">MKQEENDSKTTPTPKPSMHGKSRKSLHGLIIHTALGQLEKEGRPAVSDWDGGSSYFIFIVANV</sequence>
<feature type="region of interest" description="Disordered" evidence="1">
    <location>
        <begin position="1"/>
        <end position="26"/>
    </location>
</feature>
<dbReference type="AlphaFoldDB" id="A0A4Y8CQH3"/>
<comment type="caution">
    <text evidence="2">The sequence shown here is derived from an EMBL/GenBank/DDBJ whole genome shotgun (WGS) entry which is preliminary data.</text>
</comment>
<proteinExistence type="predicted"/>
<dbReference type="EMBL" id="PHWZ01000454">
    <property type="protein sequence ID" value="TEY39450.1"/>
    <property type="molecule type" value="Genomic_DNA"/>
</dbReference>
<evidence type="ECO:0000256" key="1">
    <source>
        <dbReference type="SAM" id="MobiDB-lite"/>
    </source>
</evidence>
<organism evidence="2 3">
    <name type="scientific">Botryotinia calthae</name>
    <dbReference type="NCBI Taxonomy" id="38488"/>
    <lineage>
        <taxon>Eukaryota</taxon>
        <taxon>Fungi</taxon>
        <taxon>Dikarya</taxon>
        <taxon>Ascomycota</taxon>
        <taxon>Pezizomycotina</taxon>
        <taxon>Leotiomycetes</taxon>
        <taxon>Helotiales</taxon>
        <taxon>Sclerotiniaceae</taxon>
        <taxon>Botryotinia</taxon>
    </lineage>
</organism>
<dbReference type="Proteomes" id="UP000297299">
    <property type="component" value="Unassembled WGS sequence"/>
</dbReference>
<reference evidence="2 3" key="1">
    <citation type="submission" date="2017-11" db="EMBL/GenBank/DDBJ databases">
        <title>Comparative genomics of Botrytis spp.</title>
        <authorList>
            <person name="Valero-Jimenez C.A."/>
            <person name="Tapia P."/>
            <person name="Veloso J."/>
            <person name="Silva-Moreno E."/>
            <person name="Staats M."/>
            <person name="Valdes J.H."/>
            <person name="Van Kan J.A.L."/>
        </authorList>
    </citation>
    <scope>NUCLEOTIDE SEQUENCE [LARGE SCALE GENOMIC DNA]</scope>
    <source>
        <strain evidence="2 3">MUCL2830</strain>
    </source>
</reference>